<keyword evidence="3" id="KW-1185">Reference proteome</keyword>
<name>A0AAW1QV72_9CHLO</name>
<feature type="region of interest" description="Disordered" evidence="1">
    <location>
        <begin position="1"/>
        <end position="117"/>
    </location>
</feature>
<dbReference type="Proteomes" id="UP001438707">
    <property type="component" value="Unassembled WGS sequence"/>
</dbReference>
<feature type="region of interest" description="Disordered" evidence="1">
    <location>
        <begin position="590"/>
        <end position="609"/>
    </location>
</feature>
<gene>
    <name evidence="2" type="ORF">WJX74_002353</name>
</gene>
<feature type="compositionally biased region" description="Basic and acidic residues" evidence="1">
    <location>
        <begin position="94"/>
        <end position="105"/>
    </location>
</feature>
<comment type="caution">
    <text evidence="2">The sequence shown here is derived from an EMBL/GenBank/DDBJ whole genome shotgun (WGS) entry which is preliminary data.</text>
</comment>
<dbReference type="AlphaFoldDB" id="A0AAW1QV72"/>
<evidence type="ECO:0000313" key="3">
    <source>
        <dbReference type="Proteomes" id="UP001438707"/>
    </source>
</evidence>
<evidence type="ECO:0000313" key="2">
    <source>
        <dbReference type="EMBL" id="KAK9825032.1"/>
    </source>
</evidence>
<feature type="region of interest" description="Disordered" evidence="1">
    <location>
        <begin position="267"/>
        <end position="291"/>
    </location>
</feature>
<proteinExistence type="predicted"/>
<sequence length="761" mass="81274">MQDQATEQPREAADGSLQPEQRALSAASSTRQAESTRQHQPESDLPDVLALFSPPAAMSHPALASAAPRQPAADGQQSAGDRMNLPTLGLPTIAEDKPLEGEVHPPHQPPKRSRLKCPPVGGLISKIAEALWVSKQSRQTAAQQYRSAPKEFVPPTHKLCQALNSDEVAPGNPQSGSPLIVEGEGHGRLVKDSKVQQQAAQVLGHNFTQAKLATESASQAPGASDQYALKAASSGQAGSTLQHWLASPLPDVQAASNPAAAMSHPVLASAAPRQPAADVQQSTGDKMPLPTLRPRTIAEDLEALENKELHSRKQVSEWLTISGCAEHYAAQPRGSSGQSATASLLNSSPNTCNSKVLATSLYRVFASNAGASAGGHGAREQQIASSPFTPTKLKQRARVRILEDSGSCAVLELLYRCKVAAGTMRDCTVRVTNRELVQLIQKLAPGSLHKSEDCNTLLLVLRDLERSNSVRPFRLNAATISHLPEQQVDAVVELFCRALVQQDHAIAAETLRSVGHPVSPRKPEQPTSHEEEKAWLRQRVSSGLIDSARRGQHALLMIRVYNHQGLQATSEALDKVPDLDPAGAFGGGCRLPTNFRSPRPKTSGASWTQVTAGSPTAQLLQRPPPCSFPEAAANQGVLSYQQPASEVFDGKPVAASKQRAEEIDLSSANATDRQIPDSTSRLRLNLKAQSRADVTPLVGQTTRHLHSTLTSSKPGLRAAKVLDFGLASAFDTETAAVACQTLCPQLYTSLQLQLSQTALRQ</sequence>
<organism evidence="2 3">
    <name type="scientific">Apatococcus lobatus</name>
    <dbReference type="NCBI Taxonomy" id="904363"/>
    <lineage>
        <taxon>Eukaryota</taxon>
        <taxon>Viridiplantae</taxon>
        <taxon>Chlorophyta</taxon>
        <taxon>core chlorophytes</taxon>
        <taxon>Trebouxiophyceae</taxon>
        <taxon>Chlorellales</taxon>
        <taxon>Chlorellaceae</taxon>
        <taxon>Apatococcus</taxon>
    </lineage>
</organism>
<protein>
    <submittedName>
        <fullName evidence="2">Uncharacterized protein</fullName>
    </submittedName>
</protein>
<dbReference type="EMBL" id="JALJOS010000026">
    <property type="protein sequence ID" value="KAK9825032.1"/>
    <property type="molecule type" value="Genomic_DNA"/>
</dbReference>
<reference evidence="2 3" key="1">
    <citation type="journal article" date="2024" name="Nat. Commun.">
        <title>Phylogenomics reveals the evolutionary origins of lichenization in chlorophyte algae.</title>
        <authorList>
            <person name="Puginier C."/>
            <person name="Libourel C."/>
            <person name="Otte J."/>
            <person name="Skaloud P."/>
            <person name="Haon M."/>
            <person name="Grisel S."/>
            <person name="Petersen M."/>
            <person name="Berrin J.G."/>
            <person name="Delaux P.M."/>
            <person name="Dal Grande F."/>
            <person name="Keller J."/>
        </authorList>
    </citation>
    <scope>NUCLEOTIDE SEQUENCE [LARGE SCALE GENOMIC DNA]</scope>
    <source>
        <strain evidence="2 3">SAG 2145</strain>
    </source>
</reference>
<evidence type="ECO:0000256" key="1">
    <source>
        <dbReference type="SAM" id="MobiDB-lite"/>
    </source>
</evidence>
<accession>A0AAW1QV72</accession>
<feature type="compositionally biased region" description="Low complexity" evidence="1">
    <location>
        <begin position="53"/>
        <end position="73"/>
    </location>
</feature>